<dbReference type="InterPro" id="IPR007867">
    <property type="entry name" value="GMC_OxRtase_C"/>
</dbReference>
<gene>
    <name evidence="6" type="ORF">GE061_006940</name>
</gene>
<feature type="active site" description="Proton donor" evidence="2">
    <location>
        <position position="559"/>
    </location>
</feature>
<feature type="binding site" evidence="3">
    <location>
        <position position="280"/>
    </location>
    <ligand>
        <name>FAD</name>
        <dbReference type="ChEBI" id="CHEBI:57692"/>
    </ligand>
</feature>
<dbReference type="SUPFAM" id="SSF54373">
    <property type="entry name" value="FAD-linked reductases, C-terminal domain"/>
    <property type="match status" value="1"/>
</dbReference>
<comment type="cofactor">
    <cofactor evidence="3">
        <name>FAD</name>
        <dbReference type="ChEBI" id="CHEBI:57692"/>
    </cofactor>
</comment>
<comment type="similarity">
    <text evidence="1">Belongs to the GMC oxidoreductase family.</text>
</comment>
<evidence type="ECO:0000256" key="4">
    <source>
        <dbReference type="SAM" id="SignalP"/>
    </source>
</evidence>
<evidence type="ECO:0000256" key="1">
    <source>
        <dbReference type="ARBA" id="ARBA00010790"/>
    </source>
</evidence>
<dbReference type="Gene3D" id="3.50.50.60">
    <property type="entry name" value="FAD/NAD(P)-binding domain"/>
    <property type="match status" value="1"/>
</dbReference>
<name>A0A8S9WQI8_APOLU</name>
<evidence type="ECO:0000256" key="2">
    <source>
        <dbReference type="PIRSR" id="PIRSR000137-1"/>
    </source>
</evidence>
<keyword evidence="3" id="KW-0274">FAD</keyword>
<evidence type="ECO:0000259" key="5">
    <source>
        <dbReference type="PROSITE" id="PS00624"/>
    </source>
</evidence>
<dbReference type="InterPro" id="IPR012132">
    <property type="entry name" value="GMC_OxRdtase"/>
</dbReference>
<dbReference type="EMBL" id="WIXP02000015">
    <property type="protein sequence ID" value="KAF6198917.1"/>
    <property type="molecule type" value="Genomic_DNA"/>
</dbReference>
<feature type="domain" description="Glucose-methanol-choline oxidoreductase N-terminal" evidence="5">
    <location>
        <begin position="317"/>
        <end position="331"/>
    </location>
</feature>
<keyword evidence="3" id="KW-0285">Flavoprotein</keyword>
<dbReference type="GO" id="GO:0050660">
    <property type="term" value="F:flavin adenine dinucleotide binding"/>
    <property type="evidence" value="ECO:0007669"/>
    <property type="project" value="InterPro"/>
</dbReference>
<dbReference type="Gene3D" id="3.30.560.10">
    <property type="entry name" value="Glucose Oxidase, domain 3"/>
    <property type="match status" value="1"/>
</dbReference>
<dbReference type="Proteomes" id="UP000466442">
    <property type="component" value="Unassembled WGS sequence"/>
</dbReference>
<dbReference type="PROSITE" id="PS00624">
    <property type="entry name" value="GMC_OXRED_2"/>
    <property type="match status" value="1"/>
</dbReference>
<feature type="chain" id="PRO_5035839216" description="Glucose-methanol-choline oxidoreductase N-terminal domain-containing protein" evidence="4">
    <location>
        <begin position="19"/>
        <end position="625"/>
    </location>
</feature>
<evidence type="ECO:0000313" key="7">
    <source>
        <dbReference type="Proteomes" id="UP000466442"/>
    </source>
</evidence>
<dbReference type="SUPFAM" id="SSF51905">
    <property type="entry name" value="FAD/NAD(P)-binding domain"/>
    <property type="match status" value="1"/>
</dbReference>
<feature type="active site" description="Proton acceptor" evidence="2">
    <location>
        <position position="597"/>
    </location>
</feature>
<dbReference type="InterPro" id="IPR036188">
    <property type="entry name" value="FAD/NAD-bd_sf"/>
</dbReference>
<keyword evidence="7" id="KW-1185">Reference proteome</keyword>
<dbReference type="Pfam" id="PF00732">
    <property type="entry name" value="GMC_oxred_N"/>
    <property type="match status" value="1"/>
</dbReference>
<organism evidence="6 7">
    <name type="scientific">Apolygus lucorum</name>
    <name type="common">Small green plant bug</name>
    <name type="synonym">Lygocoris lucorum</name>
    <dbReference type="NCBI Taxonomy" id="248454"/>
    <lineage>
        <taxon>Eukaryota</taxon>
        <taxon>Metazoa</taxon>
        <taxon>Ecdysozoa</taxon>
        <taxon>Arthropoda</taxon>
        <taxon>Hexapoda</taxon>
        <taxon>Insecta</taxon>
        <taxon>Pterygota</taxon>
        <taxon>Neoptera</taxon>
        <taxon>Paraneoptera</taxon>
        <taxon>Hemiptera</taxon>
        <taxon>Heteroptera</taxon>
        <taxon>Panheteroptera</taxon>
        <taxon>Cimicomorpha</taxon>
        <taxon>Miridae</taxon>
        <taxon>Mirini</taxon>
        <taxon>Apolygus</taxon>
    </lineage>
</organism>
<evidence type="ECO:0000256" key="3">
    <source>
        <dbReference type="PIRSR" id="PIRSR000137-2"/>
    </source>
</evidence>
<protein>
    <recommendedName>
        <fullName evidence="5">Glucose-methanol-choline oxidoreductase N-terminal domain-containing protein</fullName>
    </recommendedName>
</protein>
<feature type="signal peptide" evidence="4">
    <location>
        <begin position="1"/>
        <end position="18"/>
    </location>
</feature>
<dbReference type="AlphaFoldDB" id="A0A8S9WQI8"/>
<dbReference type="OrthoDB" id="269227at2759"/>
<dbReference type="InterPro" id="IPR000172">
    <property type="entry name" value="GMC_OxRdtase_N"/>
</dbReference>
<sequence>MITLRWMLWLSMFVCTHAVFEELIDSIQLATTKILRLFDIPKTAVSDPLYYKNRPKVTMTVFDFIVVGMGAGGCVVANRLTEDYRNTVLIIESGQEDNVITDVPAANPYTLLTDYSYNFETEPDPRACQGHVNQRCPWASGKGSGGGTILSGLIWTRGNYRDYDNWAKVTPGWSYNDVLPYFLKSENMIIPELRGSPYHGTSGFIPVEYVKYITPLLSAFLNAASFFGYRIVDYNNPRTHVGFSQIQSVVKGGERFTAATAYIKPILHRKNLYISMRSRVIKILINPLTKNAYGVKYVKRGAVMVAYARKEVILAAGAFNSPQILMLSGIGRRDHLHEIGIPVLKDLPVGDGLKEHVGMHGLTFLINQKVNIAPLSIFQGIVINALKYFLTSSGPFKTLGCEGIGYVKTKYSNTSRSQPDIELVFIASAFNTDAGILLRKTFGISDELYDYTYREIDGIDSFSIWPMLMYPKSEGKVRLKDENPFNQVRIWHNFYKEDIDVAMMVEGIKKAILLTEAPSFRKYGSVLHRTPFPQCRTLRFGSDGYWACALRTMTTTWHHQCCTNRMGRVVDNNLKVLGISRLRVVDASVFPDLPGAHTQAPTYMLAEKASDIIKADWGMYTIKIH</sequence>
<dbReference type="PIRSF" id="PIRSF000137">
    <property type="entry name" value="Alcohol_oxidase"/>
    <property type="match status" value="1"/>
</dbReference>
<accession>A0A8S9WQI8</accession>
<reference evidence="6" key="1">
    <citation type="journal article" date="2021" name="Mol. Ecol. Resour.">
        <title>Apolygus lucorum genome provides insights into omnivorousness and mesophyll feeding.</title>
        <authorList>
            <person name="Liu Y."/>
            <person name="Liu H."/>
            <person name="Wang H."/>
            <person name="Huang T."/>
            <person name="Liu B."/>
            <person name="Yang B."/>
            <person name="Yin L."/>
            <person name="Li B."/>
            <person name="Zhang Y."/>
            <person name="Zhang S."/>
            <person name="Jiang F."/>
            <person name="Zhang X."/>
            <person name="Ren Y."/>
            <person name="Wang B."/>
            <person name="Wang S."/>
            <person name="Lu Y."/>
            <person name="Wu K."/>
            <person name="Fan W."/>
            <person name="Wang G."/>
        </authorList>
    </citation>
    <scope>NUCLEOTIDE SEQUENCE</scope>
    <source>
        <strain evidence="6">12Hb</strain>
    </source>
</reference>
<evidence type="ECO:0000313" key="6">
    <source>
        <dbReference type="EMBL" id="KAF6198917.1"/>
    </source>
</evidence>
<dbReference type="PANTHER" id="PTHR11552:SF208">
    <property type="entry name" value="RE36204P-RELATED"/>
    <property type="match status" value="1"/>
</dbReference>
<dbReference type="Pfam" id="PF05199">
    <property type="entry name" value="GMC_oxred_C"/>
    <property type="match status" value="1"/>
</dbReference>
<keyword evidence="4" id="KW-0732">Signal</keyword>
<proteinExistence type="inferred from homology"/>
<comment type="caution">
    <text evidence="6">The sequence shown here is derived from an EMBL/GenBank/DDBJ whole genome shotgun (WGS) entry which is preliminary data.</text>
</comment>
<dbReference type="GO" id="GO:0016614">
    <property type="term" value="F:oxidoreductase activity, acting on CH-OH group of donors"/>
    <property type="evidence" value="ECO:0007669"/>
    <property type="project" value="InterPro"/>
</dbReference>
<dbReference type="PANTHER" id="PTHR11552">
    <property type="entry name" value="GLUCOSE-METHANOL-CHOLINE GMC OXIDOREDUCTASE"/>
    <property type="match status" value="1"/>
</dbReference>